<evidence type="ECO:0000313" key="3">
    <source>
        <dbReference type="Proteomes" id="UP001166286"/>
    </source>
</evidence>
<comment type="caution">
    <text evidence="2">The sequence shown here is derived from an EMBL/GenBank/DDBJ whole genome shotgun (WGS) entry which is preliminary data.</text>
</comment>
<keyword evidence="3" id="KW-1185">Reference proteome</keyword>
<organism evidence="2 3">
    <name type="scientific">Cladonia borealis</name>
    <dbReference type="NCBI Taxonomy" id="184061"/>
    <lineage>
        <taxon>Eukaryota</taxon>
        <taxon>Fungi</taxon>
        <taxon>Dikarya</taxon>
        <taxon>Ascomycota</taxon>
        <taxon>Pezizomycotina</taxon>
        <taxon>Lecanoromycetes</taxon>
        <taxon>OSLEUM clade</taxon>
        <taxon>Lecanoromycetidae</taxon>
        <taxon>Lecanorales</taxon>
        <taxon>Lecanorineae</taxon>
        <taxon>Cladoniaceae</taxon>
        <taxon>Cladonia</taxon>
    </lineage>
</organism>
<keyword evidence="1" id="KW-0812">Transmembrane</keyword>
<dbReference type="AlphaFoldDB" id="A0AA39R0V6"/>
<dbReference type="Proteomes" id="UP001166286">
    <property type="component" value="Unassembled WGS sequence"/>
</dbReference>
<reference evidence="2" key="1">
    <citation type="submission" date="2023-03" db="EMBL/GenBank/DDBJ databases">
        <title>Complete genome of Cladonia borealis.</title>
        <authorList>
            <person name="Park H."/>
        </authorList>
    </citation>
    <scope>NUCLEOTIDE SEQUENCE</scope>
    <source>
        <strain evidence="2">ANT050790</strain>
    </source>
</reference>
<keyword evidence="1" id="KW-0472">Membrane</keyword>
<dbReference type="EMBL" id="JAFEKC020000009">
    <property type="protein sequence ID" value="KAK0512808.1"/>
    <property type="molecule type" value="Genomic_DNA"/>
</dbReference>
<proteinExistence type="predicted"/>
<sequence>MSQTSTSSIYTGLWINWSHGATLGATITLNQRDGGLLTAFLAIFVSVAGAACWKIMSYAIHQCRASQDYQDALHHQQQAILQNTDDAAGALWDFLQLPWYWRDNEIRSFVRSLPLAFLALLNIAVFGVAGIFSSDVTKAAGNETLIRSPHCGFLSPNGVTFQSDDAINIVDLNDTLAATTYSRACYDNTETALTCNQYVQQQLHWTSNENATCPFSPDLCIYGSTAAFEMDTGLLDTNEHLGINAAQSDRIQYGKVTSCSPIHKRGYVTTFNDTDPNDLTYRNLFLDYNYGPILNISNYTYEYNTHSVADIYDYILTTWMSNVGSNQAVYALACAEQHQFCNPTNGMCTPLSGAFQLVTNLPGLDLNDAQSYTALTVMSTLTFINLFYSVISRGSNALRASETLSQGFQIPLPDNQWMTEVSTWFAVSMTKLQQRTVQYATGSSYVPEGLILVGPANSIDIVQEA</sequence>
<keyword evidence="1" id="KW-1133">Transmembrane helix</keyword>
<feature type="transmembrane region" description="Helical" evidence="1">
    <location>
        <begin position="112"/>
        <end position="132"/>
    </location>
</feature>
<evidence type="ECO:0000313" key="2">
    <source>
        <dbReference type="EMBL" id="KAK0512808.1"/>
    </source>
</evidence>
<accession>A0AA39R0V6</accession>
<evidence type="ECO:0000256" key="1">
    <source>
        <dbReference type="SAM" id="Phobius"/>
    </source>
</evidence>
<gene>
    <name evidence="2" type="ORF">JMJ35_004825</name>
</gene>
<feature type="transmembrane region" description="Helical" evidence="1">
    <location>
        <begin position="36"/>
        <end position="56"/>
    </location>
</feature>
<name>A0AA39R0V6_9LECA</name>
<protein>
    <submittedName>
        <fullName evidence="2">Uncharacterized protein</fullName>
    </submittedName>
</protein>